<dbReference type="Pfam" id="PF00106">
    <property type="entry name" value="adh_short"/>
    <property type="match status" value="1"/>
</dbReference>
<evidence type="ECO:0000256" key="3">
    <source>
        <dbReference type="RuleBase" id="RU000363"/>
    </source>
</evidence>
<sequence>MRKTKEKIVLVTGGASGIGAAIARAAAAQGHRVLIADIDVAGAERVAQDIGERAQSVALDITSDAQWSAALDLAWAQYGRLDVLINNAAIVRTGYVRNVAMDDHALTLEVNAMGPMRGMVATLPRFREQGHGHFVTVCSMTAFLPFPGLASYAAAKFALRAFHLGLAMEERDSPLNFTIVHPTSTETPMLEAEAASDEVPMAFLSDAVSADYVAQVVLEAMRRRKLEVFMPADRAKFVRRLGGNAAELLKIAGQAEQLGAHNLAERRKSKSEAA</sequence>
<dbReference type="PRINTS" id="PR00081">
    <property type="entry name" value="GDHRDH"/>
</dbReference>
<evidence type="ECO:0000313" key="6">
    <source>
        <dbReference type="Proteomes" id="UP001184150"/>
    </source>
</evidence>
<feature type="domain" description="Ketoreductase" evidence="4">
    <location>
        <begin position="7"/>
        <end position="172"/>
    </location>
</feature>
<dbReference type="Proteomes" id="UP001184150">
    <property type="component" value="Unassembled WGS sequence"/>
</dbReference>
<dbReference type="InterPro" id="IPR020904">
    <property type="entry name" value="Sc_DH/Rdtase_CS"/>
</dbReference>
<protein>
    <submittedName>
        <fullName evidence="5">3alpha(Or 20beta)-hydroxysteroid dehydrogenase</fullName>
        <ecNumber evidence="5">1.1.1.53</ecNumber>
    </submittedName>
</protein>
<dbReference type="InterPro" id="IPR002347">
    <property type="entry name" value="SDR_fam"/>
</dbReference>
<evidence type="ECO:0000259" key="4">
    <source>
        <dbReference type="SMART" id="SM00822"/>
    </source>
</evidence>
<gene>
    <name evidence="5" type="ORF">J2792_001838</name>
</gene>
<dbReference type="GO" id="GO:0047044">
    <property type="term" value="F:androstan-3-alpha,17-beta-diol dehydrogenase (NAD+) activity"/>
    <property type="evidence" value="ECO:0007669"/>
    <property type="project" value="UniProtKB-EC"/>
</dbReference>
<evidence type="ECO:0000256" key="2">
    <source>
        <dbReference type="ARBA" id="ARBA00023002"/>
    </source>
</evidence>
<comment type="similarity">
    <text evidence="1 3">Belongs to the short-chain dehydrogenases/reductases (SDR) family.</text>
</comment>
<dbReference type="InterPro" id="IPR036291">
    <property type="entry name" value="NAD(P)-bd_dom_sf"/>
</dbReference>
<dbReference type="PRINTS" id="PR00080">
    <property type="entry name" value="SDRFAMILY"/>
</dbReference>
<dbReference type="PANTHER" id="PTHR44196:SF1">
    <property type="entry name" value="DEHYDROGENASE_REDUCTASE SDR FAMILY MEMBER 7B"/>
    <property type="match status" value="1"/>
</dbReference>
<dbReference type="EC" id="1.1.1.53" evidence="5"/>
<dbReference type="SMART" id="SM00822">
    <property type="entry name" value="PKS_KR"/>
    <property type="match status" value="1"/>
</dbReference>
<dbReference type="EMBL" id="JAVDRD010000004">
    <property type="protein sequence ID" value="MDR6510966.1"/>
    <property type="molecule type" value="Genomic_DNA"/>
</dbReference>
<proteinExistence type="inferred from homology"/>
<dbReference type="InterPro" id="IPR057326">
    <property type="entry name" value="KR_dom"/>
</dbReference>
<dbReference type="Gene3D" id="3.40.50.720">
    <property type="entry name" value="NAD(P)-binding Rossmann-like Domain"/>
    <property type="match status" value="1"/>
</dbReference>
<name>A0ABU1MLR5_9SPHN</name>
<dbReference type="SUPFAM" id="SSF51735">
    <property type="entry name" value="NAD(P)-binding Rossmann-fold domains"/>
    <property type="match status" value="1"/>
</dbReference>
<dbReference type="PANTHER" id="PTHR44196">
    <property type="entry name" value="DEHYDROGENASE/REDUCTASE SDR FAMILY MEMBER 7B"/>
    <property type="match status" value="1"/>
</dbReference>
<keyword evidence="6" id="KW-1185">Reference proteome</keyword>
<evidence type="ECO:0000256" key="1">
    <source>
        <dbReference type="ARBA" id="ARBA00006484"/>
    </source>
</evidence>
<evidence type="ECO:0000313" key="5">
    <source>
        <dbReference type="EMBL" id="MDR6510966.1"/>
    </source>
</evidence>
<dbReference type="RefSeq" id="WP_107717723.1">
    <property type="nucleotide sequence ID" value="NZ_JAVDRD010000004.1"/>
</dbReference>
<comment type="caution">
    <text evidence="5">The sequence shown here is derived from an EMBL/GenBank/DDBJ whole genome shotgun (WGS) entry which is preliminary data.</text>
</comment>
<reference evidence="5 6" key="1">
    <citation type="submission" date="2023-07" db="EMBL/GenBank/DDBJ databases">
        <title>Sorghum-associated microbial communities from plants grown in Nebraska, USA.</title>
        <authorList>
            <person name="Schachtman D."/>
        </authorList>
    </citation>
    <scope>NUCLEOTIDE SEQUENCE [LARGE SCALE GENOMIC DNA]</scope>
    <source>
        <strain evidence="5 6">DS1027</strain>
    </source>
</reference>
<accession>A0ABU1MLR5</accession>
<dbReference type="PROSITE" id="PS00061">
    <property type="entry name" value="ADH_SHORT"/>
    <property type="match status" value="1"/>
</dbReference>
<keyword evidence="2 5" id="KW-0560">Oxidoreductase</keyword>
<organism evidence="5 6">
    <name type="scientific">Novosphingobium capsulatum</name>
    <dbReference type="NCBI Taxonomy" id="13688"/>
    <lineage>
        <taxon>Bacteria</taxon>
        <taxon>Pseudomonadati</taxon>
        <taxon>Pseudomonadota</taxon>
        <taxon>Alphaproteobacteria</taxon>
        <taxon>Sphingomonadales</taxon>
        <taxon>Sphingomonadaceae</taxon>
        <taxon>Novosphingobium</taxon>
    </lineage>
</organism>